<reference evidence="2 3" key="1">
    <citation type="submission" date="2019-09" db="EMBL/GenBank/DDBJ databases">
        <title>Draft genome sequence of Bacillus sp. JC-7.</title>
        <authorList>
            <person name="Tanaka N."/>
            <person name="Shiwa Y."/>
            <person name="Fujita N."/>
            <person name="Tanasupawat S."/>
        </authorList>
    </citation>
    <scope>NUCLEOTIDE SEQUENCE [LARGE SCALE GENOMIC DNA]</scope>
    <source>
        <strain evidence="2 3">JC-7</strain>
    </source>
</reference>
<evidence type="ECO:0000259" key="1">
    <source>
        <dbReference type="Pfam" id="PF22548"/>
    </source>
</evidence>
<proteinExistence type="predicted"/>
<dbReference type="EMBL" id="BKZQ01000043">
    <property type="protein sequence ID" value="GER71316.1"/>
    <property type="molecule type" value="Genomic_DNA"/>
</dbReference>
<dbReference type="Proteomes" id="UP000391919">
    <property type="component" value="Unassembled WGS sequence"/>
</dbReference>
<dbReference type="InterPro" id="IPR054347">
    <property type="entry name" value="TOTE_primase"/>
</dbReference>
<feature type="domain" description="TOTE conflict system primase" evidence="1">
    <location>
        <begin position="39"/>
        <end position="211"/>
    </location>
</feature>
<name>A0A5J4J903_9BACI</name>
<dbReference type="AlphaFoldDB" id="A0A5J4J903"/>
<protein>
    <recommendedName>
        <fullName evidence="1">TOTE conflict system primase domain-containing protein</fullName>
    </recommendedName>
</protein>
<sequence>MTLQSAENYQPNYKKQIEKFNELYIQTRSKYLVQFPGRYITMNKKHSERVFALNDSMLKKHLEGSLTYGIFNGGYFNKFITFDVDFPEHAMARWATLKLIDVLVSNFLIFRKDIHVSLSGNKGFHVDLFFDKPLPVEQVRQFYDRVIAEVGPLQSGQIEFRPSWTQGVKLPLGLHQITGRRCWFCDNETLDPIKSFDYLLDVEPMDTTAITDLDFGLTEEQTQEFEAVAAETNISANVLDQSAALQKARRILEAGRLTESNTRHNTTFTLACFFNSQGFERAEAVEAIMEILLATPREYFSKGSTPDFWLKEAKRLVDYAYDHDLSLGNSDKPVKVYRSEILAILQAGTFKQKQMLFAMLVTSKRYGPTFYLTTSTAMKMIGTNSRETVQNAIKALVKKGYVEYRRKGEIDRARSLETGRPRYKPNKYRLLLDEPAADEPSVEVTNESTVVEVARQLCDIKEIRKYVKRYEYDHRWR</sequence>
<keyword evidence="3" id="KW-1185">Reference proteome</keyword>
<evidence type="ECO:0000313" key="3">
    <source>
        <dbReference type="Proteomes" id="UP000391919"/>
    </source>
</evidence>
<dbReference type="RefSeq" id="WP_151706129.1">
    <property type="nucleotide sequence ID" value="NZ_BKZQ01000043.1"/>
</dbReference>
<dbReference type="Pfam" id="PF22548">
    <property type="entry name" value="AEP-TOTE"/>
    <property type="match status" value="1"/>
</dbReference>
<dbReference type="SUPFAM" id="SSF56747">
    <property type="entry name" value="Prim-pol domain"/>
    <property type="match status" value="1"/>
</dbReference>
<evidence type="ECO:0000313" key="2">
    <source>
        <dbReference type="EMBL" id="GER71316.1"/>
    </source>
</evidence>
<accession>A0A5J4J903</accession>
<comment type="caution">
    <text evidence="2">The sequence shown here is derived from an EMBL/GenBank/DDBJ whole genome shotgun (WGS) entry which is preliminary data.</text>
</comment>
<organism evidence="2 3">
    <name type="scientific">Weizmannia acidilactici</name>
    <dbReference type="NCBI Taxonomy" id="2607726"/>
    <lineage>
        <taxon>Bacteria</taxon>
        <taxon>Bacillati</taxon>
        <taxon>Bacillota</taxon>
        <taxon>Bacilli</taxon>
        <taxon>Bacillales</taxon>
        <taxon>Bacillaceae</taxon>
        <taxon>Heyndrickxia</taxon>
    </lineage>
</organism>
<gene>
    <name evidence="2" type="ORF">BpJC7_26190</name>
</gene>